<dbReference type="GO" id="GO:0008270">
    <property type="term" value="F:zinc ion binding"/>
    <property type="evidence" value="ECO:0007669"/>
    <property type="project" value="UniProtKB-KW"/>
</dbReference>
<evidence type="ECO:0000313" key="3">
    <source>
        <dbReference type="EMBL" id="KAK4420438.1"/>
    </source>
</evidence>
<protein>
    <recommendedName>
        <fullName evidence="2">CCHC-type domain-containing protein</fullName>
    </recommendedName>
</protein>
<evidence type="ECO:0000259" key="2">
    <source>
        <dbReference type="PROSITE" id="PS50158"/>
    </source>
</evidence>
<dbReference type="Pfam" id="PF14392">
    <property type="entry name" value="zf-CCHC_4"/>
    <property type="match status" value="1"/>
</dbReference>
<gene>
    <name evidence="3" type="ORF">Salat_1994100</name>
</gene>
<organism evidence="3 4">
    <name type="scientific">Sesamum alatum</name>
    <dbReference type="NCBI Taxonomy" id="300844"/>
    <lineage>
        <taxon>Eukaryota</taxon>
        <taxon>Viridiplantae</taxon>
        <taxon>Streptophyta</taxon>
        <taxon>Embryophyta</taxon>
        <taxon>Tracheophyta</taxon>
        <taxon>Spermatophyta</taxon>
        <taxon>Magnoliopsida</taxon>
        <taxon>eudicotyledons</taxon>
        <taxon>Gunneridae</taxon>
        <taxon>Pentapetalae</taxon>
        <taxon>asterids</taxon>
        <taxon>lamiids</taxon>
        <taxon>Lamiales</taxon>
        <taxon>Pedaliaceae</taxon>
        <taxon>Sesamum</taxon>
    </lineage>
</organism>
<dbReference type="Proteomes" id="UP001293254">
    <property type="component" value="Unassembled WGS sequence"/>
</dbReference>
<keyword evidence="4" id="KW-1185">Reference proteome</keyword>
<dbReference type="AlphaFoldDB" id="A0AAE2CFP9"/>
<sequence>MEQNSVMVPLGAWHGDTESEGFYMVGRLLGRRDFNFEALKTTLSNAFNAIKGLDIRLIENGRLLFKFAHVLDCKRIIDGVPWAFEKNLFVLKPVENDDDPINTDLDWVDFSVHVHGLHIGRMSRTMAEFIGNQLGRFRNVEQEGGGQLWGSSLRIRVGLNVTKTLRRVLKLHTMMGSESTVTFSYKRLPNFCYWCGQLGHIMKFCDCQYKPGFDEKQDPLSFGSWLCATTPSFLRSRGLNAFSSPLSFAHRRLPEGSIPETSRRGPAIFQFTPPTLNQTSTPPIDNTTTNFHAHSSHAATDPISTLSPHPTSPYTVYQNTKTLPQPSNSTSPAKYPLISHNKPTITLETSPITTNPLLAITNTQPLPYPSPRDEPTRTSTFLLNQALTDVPLVFSVATQPTNSISQ</sequence>
<dbReference type="PANTHER" id="PTHR31286:SF178">
    <property type="entry name" value="DUF4283 DOMAIN-CONTAINING PROTEIN"/>
    <property type="match status" value="1"/>
</dbReference>
<proteinExistence type="predicted"/>
<dbReference type="GO" id="GO:0003676">
    <property type="term" value="F:nucleic acid binding"/>
    <property type="evidence" value="ECO:0007669"/>
    <property type="project" value="InterPro"/>
</dbReference>
<feature type="domain" description="CCHC-type" evidence="2">
    <location>
        <begin position="192"/>
        <end position="205"/>
    </location>
</feature>
<keyword evidence="1" id="KW-0863">Zinc-finger</keyword>
<reference evidence="3" key="1">
    <citation type="submission" date="2020-06" db="EMBL/GenBank/DDBJ databases">
        <authorList>
            <person name="Li T."/>
            <person name="Hu X."/>
            <person name="Zhang T."/>
            <person name="Song X."/>
            <person name="Zhang H."/>
            <person name="Dai N."/>
            <person name="Sheng W."/>
            <person name="Hou X."/>
            <person name="Wei L."/>
        </authorList>
    </citation>
    <scope>NUCLEOTIDE SEQUENCE</scope>
    <source>
        <strain evidence="3">3651</strain>
        <tissue evidence="3">Leaf</tissue>
    </source>
</reference>
<keyword evidence="1" id="KW-0862">Zinc</keyword>
<dbReference type="InterPro" id="IPR040256">
    <property type="entry name" value="At4g02000-like"/>
</dbReference>
<accession>A0AAE2CFP9</accession>
<dbReference type="InterPro" id="IPR001878">
    <property type="entry name" value="Znf_CCHC"/>
</dbReference>
<dbReference type="InterPro" id="IPR025558">
    <property type="entry name" value="DUF4283"/>
</dbReference>
<dbReference type="InterPro" id="IPR025836">
    <property type="entry name" value="Zn_knuckle_CX2CX4HX4C"/>
</dbReference>
<dbReference type="PANTHER" id="PTHR31286">
    <property type="entry name" value="GLYCINE-RICH CELL WALL STRUCTURAL PROTEIN 1.8-LIKE"/>
    <property type="match status" value="1"/>
</dbReference>
<dbReference type="EMBL" id="JACGWO010000008">
    <property type="protein sequence ID" value="KAK4420438.1"/>
    <property type="molecule type" value="Genomic_DNA"/>
</dbReference>
<name>A0AAE2CFP9_9LAMI</name>
<dbReference type="PROSITE" id="PS50158">
    <property type="entry name" value="ZF_CCHC"/>
    <property type="match status" value="1"/>
</dbReference>
<keyword evidence="1" id="KW-0479">Metal-binding</keyword>
<dbReference type="Pfam" id="PF14111">
    <property type="entry name" value="DUF4283"/>
    <property type="match status" value="1"/>
</dbReference>
<evidence type="ECO:0000256" key="1">
    <source>
        <dbReference type="PROSITE-ProRule" id="PRU00047"/>
    </source>
</evidence>
<evidence type="ECO:0000313" key="4">
    <source>
        <dbReference type="Proteomes" id="UP001293254"/>
    </source>
</evidence>
<reference evidence="3" key="2">
    <citation type="journal article" date="2024" name="Plant">
        <title>Genomic evolution and insights into agronomic trait innovations of Sesamum species.</title>
        <authorList>
            <person name="Miao H."/>
            <person name="Wang L."/>
            <person name="Qu L."/>
            <person name="Liu H."/>
            <person name="Sun Y."/>
            <person name="Le M."/>
            <person name="Wang Q."/>
            <person name="Wei S."/>
            <person name="Zheng Y."/>
            <person name="Lin W."/>
            <person name="Duan Y."/>
            <person name="Cao H."/>
            <person name="Xiong S."/>
            <person name="Wang X."/>
            <person name="Wei L."/>
            <person name="Li C."/>
            <person name="Ma Q."/>
            <person name="Ju M."/>
            <person name="Zhao R."/>
            <person name="Li G."/>
            <person name="Mu C."/>
            <person name="Tian Q."/>
            <person name="Mei H."/>
            <person name="Zhang T."/>
            <person name="Gao T."/>
            <person name="Zhang H."/>
        </authorList>
    </citation>
    <scope>NUCLEOTIDE SEQUENCE</scope>
    <source>
        <strain evidence="3">3651</strain>
    </source>
</reference>
<comment type="caution">
    <text evidence="3">The sequence shown here is derived from an EMBL/GenBank/DDBJ whole genome shotgun (WGS) entry which is preliminary data.</text>
</comment>